<name>A0A2K6SHU1_SAIBB</name>
<reference evidence="8" key="1">
    <citation type="submission" date="2025-08" db="UniProtKB">
        <authorList>
            <consortium name="Ensembl"/>
        </authorList>
    </citation>
    <scope>IDENTIFICATION</scope>
</reference>
<evidence type="ECO:0000259" key="7">
    <source>
        <dbReference type="PROSITE" id="PS50871"/>
    </source>
</evidence>
<dbReference type="PROSITE" id="PS50871">
    <property type="entry name" value="C1Q"/>
    <property type="match status" value="1"/>
</dbReference>
<dbReference type="GO" id="GO:0050728">
    <property type="term" value="P:negative regulation of inflammatory response"/>
    <property type="evidence" value="ECO:0007669"/>
    <property type="project" value="Ensembl"/>
</dbReference>
<dbReference type="GO" id="GO:0046326">
    <property type="term" value="P:positive regulation of D-glucose import"/>
    <property type="evidence" value="ECO:0007669"/>
    <property type="project" value="Ensembl"/>
</dbReference>
<dbReference type="GO" id="GO:0005615">
    <property type="term" value="C:extracellular space"/>
    <property type="evidence" value="ECO:0007669"/>
    <property type="project" value="Ensembl"/>
</dbReference>
<dbReference type="GO" id="GO:0045721">
    <property type="term" value="P:negative regulation of gluconeogenesis"/>
    <property type="evidence" value="ECO:0007669"/>
    <property type="project" value="Ensembl"/>
</dbReference>
<evidence type="ECO:0000256" key="2">
    <source>
        <dbReference type="ARBA" id="ARBA00022525"/>
    </source>
</evidence>
<dbReference type="AlphaFoldDB" id="A0A2K6SHU1"/>
<evidence type="ECO:0000313" key="9">
    <source>
        <dbReference type="Proteomes" id="UP000233220"/>
    </source>
</evidence>
<evidence type="ECO:0000256" key="6">
    <source>
        <dbReference type="SAM" id="MobiDB-lite"/>
    </source>
</evidence>
<dbReference type="PANTHER" id="PTHR24019">
    <property type="entry name" value="ADIPOLIN"/>
    <property type="match status" value="1"/>
</dbReference>
<dbReference type="Proteomes" id="UP000233220">
    <property type="component" value="Unplaced"/>
</dbReference>
<evidence type="ECO:0000256" key="1">
    <source>
        <dbReference type="ARBA" id="ARBA00004613"/>
    </source>
</evidence>
<dbReference type="OMA" id="TRRWAWA"/>
<dbReference type="GO" id="GO:0043491">
    <property type="term" value="P:phosphatidylinositol 3-kinase/protein kinase B signal transduction"/>
    <property type="evidence" value="ECO:0007669"/>
    <property type="project" value="Ensembl"/>
</dbReference>
<sequence>TATTSSLQGMPEAPKPSQASGPEFSDARRTWLNFVRRPLAGALRKRCRGRDTKPVRLAGVRSGPLGPPRTSRCAWAPELTLLAACALFPAEATEHRFSGPLDPVWPPGVGPRLLGEAFHCRLKGPRRVDKRMLVELDGFQAPATQGAFLRGSGLSLASGRFTAPASASSSSLPVYHSELQGKARLRVRGAVRVLVCIQSLCQRHMSLEVISGLGGNRAGVWLPAVVTSPYLSQAGQYAFVFADSGSGAVLTIQAGSSFSGLLLGT</sequence>
<evidence type="ECO:0000256" key="3">
    <source>
        <dbReference type="ARBA" id="ARBA00022729"/>
    </source>
</evidence>
<evidence type="ECO:0000256" key="4">
    <source>
        <dbReference type="ARBA" id="ARBA00023157"/>
    </source>
</evidence>
<dbReference type="GO" id="GO:0046323">
    <property type="term" value="P:D-glucose import"/>
    <property type="evidence" value="ECO:0007669"/>
    <property type="project" value="Ensembl"/>
</dbReference>
<gene>
    <name evidence="8" type="primary">C1QTNF12</name>
</gene>
<feature type="domain" description="C1q" evidence="7">
    <location>
        <begin position="111"/>
        <end position="265"/>
    </location>
</feature>
<dbReference type="Ensembl" id="ENSSBOT00000023716.1">
    <property type="protein sequence ID" value="ENSSBOP00000006963.1"/>
    <property type="gene ID" value="ENSSBOG00000020454.1"/>
</dbReference>
<organism evidence="8 9">
    <name type="scientific">Saimiri boliviensis boliviensis</name>
    <name type="common">Bolivian squirrel monkey</name>
    <dbReference type="NCBI Taxonomy" id="39432"/>
    <lineage>
        <taxon>Eukaryota</taxon>
        <taxon>Metazoa</taxon>
        <taxon>Chordata</taxon>
        <taxon>Craniata</taxon>
        <taxon>Vertebrata</taxon>
        <taxon>Euteleostomi</taxon>
        <taxon>Mammalia</taxon>
        <taxon>Eutheria</taxon>
        <taxon>Euarchontoglires</taxon>
        <taxon>Primates</taxon>
        <taxon>Haplorrhini</taxon>
        <taxon>Platyrrhini</taxon>
        <taxon>Cebidae</taxon>
        <taxon>Saimiriinae</taxon>
        <taxon>Saimiri</taxon>
    </lineage>
</organism>
<comment type="subcellular location">
    <subcellularLocation>
        <location evidence="1">Secreted</location>
    </subcellularLocation>
</comment>
<keyword evidence="3" id="KW-0732">Signal</keyword>
<accession>A0A2K6SHU1</accession>
<dbReference type="PANTHER" id="PTHR24019:SF12">
    <property type="entry name" value="ADIPOLIN"/>
    <property type="match status" value="1"/>
</dbReference>
<evidence type="ECO:0000313" key="8">
    <source>
        <dbReference type="Ensembl" id="ENSSBOP00000006963.1"/>
    </source>
</evidence>
<dbReference type="InterPro" id="IPR001073">
    <property type="entry name" value="C1q_dom"/>
</dbReference>
<keyword evidence="2" id="KW-0964">Secreted</keyword>
<dbReference type="GO" id="GO:0006094">
    <property type="term" value="P:gluconeogenesis"/>
    <property type="evidence" value="ECO:0007669"/>
    <property type="project" value="Ensembl"/>
</dbReference>
<dbReference type="InterPro" id="IPR052136">
    <property type="entry name" value="Adipolin/Erythroferrone-rel"/>
</dbReference>
<keyword evidence="5" id="KW-0325">Glycoprotein</keyword>
<keyword evidence="4" id="KW-1015">Disulfide bond</keyword>
<dbReference type="GO" id="GO:0051649">
    <property type="term" value="P:establishment of localization in cell"/>
    <property type="evidence" value="ECO:0007669"/>
    <property type="project" value="Ensembl"/>
</dbReference>
<dbReference type="STRING" id="39432.ENSSBOP00000006963"/>
<protein>
    <submittedName>
        <fullName evidence="8">C1q and TNF related 12</fullName>
    </submittedName>
</protein>
<dbReference type="GO" id="GO:0035774">
    <property type="term" value="P:positive regulation of insulin secretion involved in cellular response to glucose stimulus"/>
    <property type="evidence" value="ECO:0007669"/>
    <property type="project" value="Ensembl"/>
</dbReference>
<keyword evidence="9" id="KW-1185">Reference proteome</keyword>
<dbReference type="GeneTree" id="ENSGT00940000160300"/>
<dbReference type="GO" id="GO:0005179">
    <property type="term" value="F:hormone activity"/>
    <property type="evidence" value="ECO:0007669"/>
    <property type="project" value="Ensembl"/>
</dbReference>
<dbReference type="GO" id="GO:0051897">
    <property type="term" value="P:positive regulation of phosphatidylinositol 3-kinase/protein kinase B signal transduction"/>
    <property type="evidence" value="ECO:0007669"/>
    <property type="project" value="Ensembl"/>
</dbReference>
<proteinExistence type="predicted"/>
<reference evidence="8" key="2">
    <citation type="submission" date="2025-09" db="UniProtKB">
        <authorList>
            <consortium name="Ensembl"/>
        </authorList>
    </citation>
    <scope>IDENTIFICATION</scope>
</reference>
<evidence type="ECO:0000256" key="5">
    <source>
        <dbReference type="ARBA" id="ARBA00023180"/>
    </source>
</evidence>
<dbReference type="GO" id="GO:0046628">
    <property type="term" value="P:positive regulation of insulin receptor signaling pathway"/>
    <property type="evidence" value="ECO:0007669"/>
    <property type="project" value="Ensembl"/>
</dbReference>
<feature type="region of interest" description="Disordered" evidence="6">
    <location>
        <begin position="1"/>
        <end position="24"/>
    </location>
</feature>